<dbReference type="Pfam" id="PF00083">
    <property type="entry name" value="Sugar_tr"/>
    <property type="match status" value="1"/>
</dbReference>
<evidence type="ECO:0000256" key="1">
    <source>
        <dbReference type="ARBA" id="ARBA00004651"/>
    </source>
</evidence>
<reference evidence="9 10" key="1">
    <citation type="journal article" date="2013" name="Genome Announc.">
        <title>Whole-genome sequences of five oyster-associated bacteria show potential for crude oil hydrocarbon degradation.</title>
        <authorList>
            <person name="Chauhan A."/>
            <person name="Green S."/>
            <person name="Pathak A."/>
            <person name="Thomas J."/>
            <person name="Venkatramanan R."/>
        </authorList>
    </citation>
    <scope>NUCLEOTIDE SEQUENCE [LARGE SCALE GENOMIC DNA]</scope>
    <source>
        <strain evidence="9 10">MF109</strain>
    </source>
</reference>
<keyword evidence="5 7" id="KW-1133">Transmembrane helix</keyword>
<dbReference type="CDD" id="cd17369">
    <property type="entry name" value="MFS_ShiA_like"/>
    <property type="match status" value="1"/>
</dbReference>
<evidence type="ECO:0000313" key="10">
    <source>
        <dbReference type="Proteomes" id="UP000016033"/>
    </source>
</evidence>
<dbReference type="GO" id="GO:0022857">
    <property type="term" value="F:transmembrane transporter activity"/>
    <property type="evidence" value="ECO:0007669"/>
    <property type="project" value="InterPro"/>
</dbReference>
<accession>T5L572</accession>
<keyword evidence="4 7" id="KW-0812">Transmembrane</keyword>
<feature type="transmembrane region" description="Helical" evidence="7">
    <location>
        <begin position="61"/>
        <end position="84"/>
    </location>
</feature>
<evidence type="ECO:0000256" key="5">
    <source>
        <dbReference type="ARBA" id="ARBA00022989"/>
    </source>
</evidence>
<evidence type="ECO:0000259" key="8">
    <source>
        <dbReference type="PROSITE" id="PS50850"/>
    </source>
</evidence>
<feature type="transmembrane region" description="Helical" evidence="7">
    <location>
        <begin position="96"/>
        <end position="115"/>
    </location>
</feature>
<sequence length="456" mass="48062">MMSSPTRTPAQPPTGEKKTGSRGVAAAALVGSALEWYDFYLYGTAAALVFNRIIFVNDDPLVGTMVAFAAFGLGYIIRPLGGLIFGRLGDHFGRKYVLVLTLMIMGISTVLMAFIPTYAQIGLWAPVLLILLRLVQGIGAGAEFGGAAIFSVEHADPRRRGLQGAWPAVGVYLGLLLASGAFALVSSLPEEDFLAWGWRIPFAGSILVVVVALIIRLRLSETPAFQQAVEQDEAPVAPLREVFSKEWRGMLVLIGTQTPQNVIAYINLTFIAAYLTSTLMLANSVGPIAVTVGTAVTMVTLPLFGALSDRIGRKPVVLAGIIFSAVFAYPYFLIIDGLQTPFAVAVAVTASLSLGVGAMFGPQGAYFSELFTSRARFTGLAFSREVAGAISGGFTPLIAVALVAAAGGSSWLVAIFIIGACIIGAVATFLGPETRGRSLRVATVEELRASTGSMRD</sequence>
<dbReference type="Gene3D" id="1.20.1250.20">
    <property type="entry name" value="MFS general substrate transporter like domains"/>
    <property type="match status" value="1"/>
</dbReference>
<keyword evidence="2" id="KW-0813">Transport</keyword>
<evidence type="ECO:0000256" key="7">
    <source>
        <dbReference type="SAM" id="Phobius"/>
    </source>
</evidence>
<dbReference type="PROSITE" id="PS00217">
    <property type="entry name" value="SUGAR_TRANSPORT_2"/>
    <property type="match status" value="1"/>
</dbReference>
<dbReference type="InterPro" id="IPR005829">
    <property type="entry name" value="Sugar_transporter_CS"/>
</dbReference>
<dbReference type="InterPro" id="IPR036259">
    <property type="entry name" value="MFS_trans_sf"/>
</dbReference>
<keyword evidence="3" id="KW-1003">Cell membrane</keyword>
<name>T5L572_MICMQ</name>
<dbReference type="PATRIC" id="fig|1333857.3.peg.395"/>
<dbReference type="GO" id="GO:0005886">
    <property type="term" value="C:plasma membrane"/>
    <property type="evidence" value="ECO:0007669"/>
    <property type="project" value="UniProtKB-SubCell"/>
</dbReference>
<keyword evidence="6 7" id="KW-0472">Membrane</keyword>
<feature type="transmembrane region" description="Helical" evidence="7">
    <location>
        <begin position="382"/>
        <end position="405"/>
    </location>
</feature>
<feature type="transmembrane region" description="Helical" evidence="7">
    <location>
        <begin position="288"/>
        <end position="307"/>
    </location>
</feature>
<feature type="transmembrane region" description="Helical" evidence="7">
    <location>
        <begin position="341"/>
        <end position="361"/>
    </location>
</feature>
<proteinExistence type="predicted"/>
<dbReference type="InterPro" id="IPR011701">
    <property type="entry name" value="MFS"/>
</dbReference>
<dbReference type="AlphaFoldDB" id="T5L572"/>
<evidence type="ECO:0000313" key="9">
    <source>
        <dbReference type="EMBL" id="EQM85725.1"/>
    </source>
</evidence>
<evidence type="ECO:0000256" key="2">
    <source>
        <dbReference type="ARBA" id="ARBA00022448"/>
    </source>
</evidence>
<dbReference type="InterPro" id="IPR005828">
    <property type="entry name" value="MFS_sugar_transport-like"/>
</dbReference>
<protein>
    <recommendedName>
        <fullName evidence="8">Major facilitator superfamily (MFS) profile domain-containing protein</fullName>
    </recommendedName>
</protein>
<feature type="transmembrane region" description="Helical" evidence="7">
    <location>
        <begin position="164"/>
        <end position="184"/>
    </location>
</feature>
<feature type="transmembrane region" description="Helical" evidence="7">
    <location>
        <begin position="39"/>
        <end position="55"/>
    </location>
</feature>
<gene>
    <name evidence="9" type="ORF">L687_10875</name>
</gene>
<dbReference type="Proteomes" id="UP000016033">
    <property type="component" value="Unassembled WGS sequence"/>
</dbReference>
<organism evidence="9 10">
    <name type="scientific">Microbacterium maritypicum MF109</name>
    <dbReference type="NCBI Taxonomy" id="1333857"/>
    <lineage>
        <taxon>Bacteria</taxon>
        <taxon>Bacillati</taxon>
        <taxon>Actinomycetota</taxon>
        <taxon>Actinomycetes</taxon>
        <taxon>Micrococcales</taxon>
        <taxon>Microbacteriaceae</taxon>
        <taxon>Microbacterium</taxon>
    </lineage>
</organism>
<evidence type="ECO:0000256" key="4">
    <source>
        <dbReference type="ARBA" id="ARBA00022692"/>
    </source>
</evidence>
<dbReference type="InterPro" id="IPR020846">
    <property type="entry name" value="MFS_dom"/>
</dbReference>
<dbReference type="PROSITE" id="PS50850">
    <property type="entry name" value="MFS"/>
    <property type="match status" value="1"/>
</dbReference>
<comment type="caution">
    <text evidence="9">The sequence shown here is derived from an EMBL/GenBank/DDBJ whole genome shotgun (WGS) entry which is preliminary data.</text>
</comment>
<dbReference type="PANTHER" id="PTHR43045:SF1">
    <property type="entry name" value="SHIKIMATE TRANSPORTER"/>
    <property type="match status" value="1"/>
</dbReference>
<dbReference type="Pfam" id="PF07690">
    <property type="entry name" value="MFS_1"/>
    <property type="match status" value="1"/>
</dbReference>
<dbReference type="EMBL" id="ATAO01000024">
    <property type="protein sequence ID" value="EQM85725.1"/>
    <property type="molecule type" value="Genomic_DNA"/>
</dbReference>
<feature type="transmembrane region" description="Helical" evidence="7">
    <location>
        <begin position="411"/>
        <end position="430"/>
    </location>
</feature>
<dbReference type="SUPFAM" id="SSF103473">
    <property type="entry name" value="MFS general substrate transporter"/>
    <property type="match status" value="1"/>
</dbReference>
<feature type="transmembrane region" description="Helical" evidence="7">
    <location>
        <begin position="316"/>
        <end position="335"/>
    </location>
</feature>
<feature type="transmembrane region" description="Helical" evidence="7">
    <location>
        <begin position="196"/>
        <end position="215"/>
    </location>
</feature>
<feature type="domain" description="Major facilitator superfamily (MFS) profile" evidence="8">
    <location>
        <begin position="24"/>
        <end position="435"/>
    </location>
</feature>
<comment type="subcellular location">
    <subcellularLocation>
        <location evidence="1">Cell membrane</location>
        <topology evidence="1">Multi-pass membrane protein</topology>
    </subcellularLocation>
</comment>
<evidence type="ECO:0000256" key="6">
    <source>
        <dbReference type="ARBA" id="ARBA00023136"/>
    </source>
</evidence>
<evidence type="ECO:0000256" key="3">
    <source>
        <dbReference type="ARBA" id="ARBA00022475"/>
    </source>
</evidence>
<dbReference type="PANTHER" id="PTHR43045">
    <property type="entry name" value="SHIKIMATE TRANSPORTER"/>
    <property type="match status" value="1"/>
</dbReference>
<feature type="transmembrane region" description="Helical" evidence="7">
    <location>
        <begin position="262"/>
        <end position="282"/>
    </location>
</feature>
<feature type="transmembrane region" description="Helical" evidence="7">
    <location>
        <begin position="121"/>
        <end position="152"/>
    </location>
</feature>